<comment type="caution">
    <text evidence="1">The sequence shown here is derived from an EMBL/GenBank/DDBJ whole genome shotgun (WGS) entry which is preliminary data.</text>
</comment>
<dbReference type="AlphaFoldDB" id="A0A9N8EXE2"/>
<sequence length="348" mass="39757">MLLLHDLENEQHKETKVYNHIRTQEKIGTTVLYGTSGAGKTRAALEYLSHNKGFYLLGGDFTRNPGSRDLVRMLRGVTEQINTTEGGINNVVNLKTVFWRYRILLYIRYAIHNLLEQKFGDRRLEKPGYFLSTDGKQARSNFSAVIKAAYKDDELISNSELKFPVFLGTGFSIDELEDEGRSASAKRPTAMEQRVHFFGGFELLTPADVEEHLNKFLDLSLLRQDVKQHVARWLRGRPRWTATFLETYVNRLPKGGREGRTRVREDFSAENLKMLEALDCFLAVMTLDSVAAERRASWSAGPASAYASVDRLMTLDNHEEARKDFETAVFVLLLARGILYSGKNLRRR</sequence>
<dbReference type="EMBL" id="CAICTM010002336">
    <property type="protein sequence ID" value="CAB9528857.1"/>
    <property type="molecule type" value="Genomic_DNA"/>
</dbReference>
<name>A0A9N8EXE2_9STRA</name>
<evidence type="ECO:0000313" key="2">
    <source>
        <dbReference type="Proteomes" id="UP001153069"/>
    </source>
</evidence>
<gene>
    <name evidence="1" type="ORF">SEMRO_2338_G323910.1</name>
</gene>
<organism evidence="1 2">
    <name type="scientific">Seminavis robusta</name>
    <dbReference type="NCBI Taxonomy" id="568900"/>
    <lineage>
        <taxon>Eukaryota</taxon>
        <taxon>Sar</taxon>
        <taxon>Stramenopiles</taxon>
        <taxon>Ochrophyta</taxon>
        <taxon>Bacillariophyta</taxon>
        <taxon>Bacillariophyceae</taxon>
        <taxon>Bacillariophycidae</taxon>
        <taxon>Naviculales</taxon>
        <taxon>Naviculaceae</taxon>
        <taxon>Seminavis</taxon>
    </lineage>
</organism>
<proteinExistence type="predicted"/>
<keyword evidence="2" id="KW-1185">Reference proteome</keyword>
<evidence type="ECO:0000313" key="1">
    <source>
        <dbReference type="EMBL" id="CAB9528857.1"/>
    </source>
</evidence>
<protein>
    <submittedName>
        <fullName evidence="1">Uncharacterized protein</fullName>
    </submittedName>
</protein>
<reference evidence="1" key="1">
    <citation type="submission" date="2020-06" db="EMBL/GenBank/DDBJ databases">
        <authorList>
            <consortium name="Plant Systems Biology data submission"/>
        </authorList>
    </citation>
    <scope>NUCLEOTIDE SEQUENCE</scope>
    <source>
        <strain evidence="1">D6</strain>
    </source>
</reference>
<dbReference type="OrthoDB" id="2393824at2759"/>
<dbReference type="Proteomes" id="UP001153069">
    <property type="component" value="Unassembled WGS sequence"/>
</dbReference>
<accession>A0A9N8EXE2</accession>